<name>A0A9P6W2W4_MAUEX</name>
<accession>A0A9P6W2W4</accession>
<dbReference type="AlphaFoldDB" id="A0A9P6W2W4"/>
<sequence length="1151" mass="133387">MDKTFVLNELREEHGLVNCFVTINNLLLQIGTTYIRYGEYDGNTFNQEKLQYKNVLGYVIYATLYLEPLTRKQYLLLVMQDGRIELRDLEFNTIDCIETGTRLFHTSSIVTLFESPARILYVTLHGNDIYMIRLKINKDGILTFLHTENSLTLIQTLSSTIKQMEYTLEYDIYTNEEYSCISILSFDNQNNEFLFQAITHRSNIGSKNRNKLDWKILVPQEIISIEKLEIDPVSEEDKGSSTILMTAVENVGFFFFTLTNIIFLTLPDGFENYIEGTKMTNQLFRVQGSFLQEYLDLEENHEMELLGIMDVKISHSSVEFRLYTNTAQLLEIQLDKISEDEEKYIKYWGKFNLKNAKFVNSLDNEDKIYNLYYFEQYDQCLMKLKSDKLIIVQLGNSKIINTCKYEIETFMCQASTEKDSNGIRFIRSGFTGKHRYFIDQEIMDYGELYATSILYQLEELPLKIWTTTNDDIYWTTDSSDSLYCNDAIALSKNNTIHITSDGAMITDSSIIKAVNIWNDKCGNYAYLNISGELCWNVNGKILSMKIPKVNISQLTEMVIWSGLKKNGTNITIHGYDNQISIVTEFGKDAFQLTNDNGSFGSISSIFYHEVGKYLNILISDIHGQLWVIDGNMYQEKGCININSYTTHIVGLYNSDYLVVYSKDTLILLRPSIYEKICYEYISLNLSFNIASITTNYHDKKIISVTIVTMENEILKMKLNLNLFSGSKTIKRVYTDVLINKFVKLPCSNRYFIASYITFNEQKEERDMVDKSGLCVYDVYSQNIVTRYDIAARFQKVIISDICEGSYQNNETEQYQNEKQISFAKQLIFSQCFIVSLNYELCETDEGPKLLLFMLNSENGEIELQTNLDTMFNVNCLLNYNKNLFIVLGEYVQLFKLDYSVQENIFHIVEVSNRLYVSGYIEDVSLIPDIKNSSKKITSDSQPKKRLKREDVEVTKFVGANLLRGFYDYTLETTNISLQGSSYTFKPTKISHIHPVISDCNKENIITSFLVTEYDRFYYVLVCCGMNKIKIYYTSSLEEEYNTIEFYLPTQVTSCSVIGDSRYRRDSYNTGILLNNGDTIPLFSIMTQNGGHYSISITTSRYETRVDNEIDRQNMLLQLKYIGTIEDSPDGEDENNILDYQLIDNRIFIHNK</sequence>
<dbReference type="EMBL" id="PUHR01000134">
    <property type="protein sequence ID" value="KAG0663190.1"/>
    <property type="molecule type" value="Genomic_DNA"/>
</dbReference>
<dbReference type="Proteomes" id="UP000750334">
    <property type="component" value="Unassembled WGS sequence"/>
</dbReference>
<keyword evidence="2" id="KW-1185">Reference proteome</keyword>
<protein>
    <submittedName>
        <fullName evidence="1">Uncharacterized protein</fullName>
    </submittedName>
</protein>
<reference evidence="1 2" key="1">
    <citation type="submission" date="2020-11" db="EMBL/GenBank/DDBJ databases">
        <title>Kefir isolates.</title>
        <authorList>
            <person name="Marcisauskas S."/>
            <person name="Kim Y."/>
            <person name="Blasche S."/>
        </authorList>
    </citation>
    <scope>NUCLEOTIDE SEQUENCE [LARGE SCALE GENOMIC DNA]</scope>
    <source>
        <strain evidence="1 2">OG2</strain>
    </source>
</reference>
<organism evidence="1 2">
    <name type="scientific">Maudiozyma exigua</name>
    <name type="common">Yeast</name>
    <name type="synonym">Kazachstania exigua</name>
    <dbReference type="NCBI Taxonomy" id="34358"/>
    <lineage>
        <taxon>Eukaryota</taxon>
        <taxon>Fungi</taxon>
        <taxon>Dikarya</taxon>
        <taxon>Ascomycota</taxon>
        <taxon>Saccharomycotina</taxon>
        <taxon>Saccharomycetes</taxon>
        <taxon>Saccharomycetales</taxon>
        <taxon>Saccharomycetaceae</taxon>
        <taxon>Maudiozyma</taxon>
    </lineage>
</organism>
<dbReference type="OrthoDB" id="4063069at2759"/>
<proteinExistence type="predicted"/>
<evidence type="ECO:0000313" key="2">
    <source>
        <dbReference type="Proteomes" id="UP000750334"/>
    </source>
</evidence>
<gene>
    <name evidence="1" type="ORF">C6P45_000889</name>
</gene>
<evidence type="ECO:0000313" key="1">
    <source>
        <dbReference type="EMBL" id="KAG0663190.1"/>
    </source>
</evidence>
<comment type="caution">
    <text evidence="1">The sequence shown here is derived from an EMBL/GenBank/DDBJ whole genome shotgun (WGS) entry which is preliminary data.</text>
</comment>